<name>A0A645G7C5_9ZZZZ</name>
<dbReference type="InterPro" id="IPR011604">
    <property type="entry name" value="PDDEXK-like_dom_sf"/>
</dbReference>
<sequence length="77" mass="9135">MYAFISDLNDGDIISPVFINKMFKDEIKSNEIDKVNFDEFKERLNKLIVRILDDSTPFVETSNEEKCKYCQYNQICK</sequence>
<comment type="caution">
    <text evidence="2">The sequence shown here is derived from an EMBL/GenBank/DDBJ whole genome shotgun (WGS) entry which is preliminary data.</text>
</comment>
<organism evidence="2">
    <name type="scientific">bioreactor metagenome</name>
    <dbReference type="NCBI Taxonomy" id="1076179"/>
    <lineage>
        <taxon>unclassified sequences</taxon>
        <taxon>metagenomes</taxon>
        <taxon>ecological metagenomes</taxon>
    </lineage>
</organism>
<gene>
    <name evidence="2" type="ORF">SDC9_169262</name>
</gene>
<evidence type="ECO:0000259" key="1">
    <source>
        <dbReference type="Pfam" id="PF12705"/>
    </source>
</evidence>
<proteinExistence type="predicted"/>
<reference evidence="2" key="1">
    <citation type="submission" date="2019-08" db="EMBL/GenBank/DDBJ databases">
        <authorList>
            <person name="Kucharzyk K."/>
            <person name="Murdoch R.W."/>
            <person name="Higgins S."/>
            <person name="Loffler F."/>
        </authorList>
    </citation>
    <scope>NUCLEOTIDE SEQUENCE</scope>
</reference>
<protein>
    <recommendedName>
        <fullName evidence="1">PD-(D/E)XK endonuclease-like domain-containing protein</fullName>
    </recommendedName>
</protein>
<accession>A0A645G7C5</accession>
<dbReference type="AlphaFoldDB" id="A0A645G7C5"/>
<dbReference type="Pfam" id="PF12705">
    <property type="entry name" value="PDDEXK_1"/>
    <property type="match status" value="1"/>
</dbReference>
<dbReference type="Gene3D" id="3.90.320.10">
    <property type="match status" value="1"/>
</dbReference>
<feature type="domain" description="PD-(D/E)XK endonuclease-like" evidence="1">
    <location>
        <begin position="26"/>
        <end position="77"/>
    </location>
</feature>
<evidence type="ECO:0000313" key="2">
    <source>
        <dbReference type="EMBL" id="MPN21880.1"/>
    </source>
</evidence>
<dbReference type="EMBL" id="VSSQ01069960">
    <property type="protein sequence ID" value="MPN21880.1"/>
    <property type="molecule type" value="Genomic_DNA"/>
</dbReference>
<dbReference type="InterPro" id="IPR038726">
    <property type="entry name" value="PDDEXK_AddAB-type"/>
</dbReference>